<sequence>MGEAFETFSLSLAFPSGFPDATVADLNRAIVRLQTQQGALENTYIKTGGTDKCFSGSGGGHASGAQIKLRQVSGLWYILCFATGACFVMTGAYNLRKNPVHANRLRSFRNSLPGSRIARVAAENAASGAGAPGRRKAPPPRLQTQSGADDAGTSPQTAGGTPLRQALGSGGGGGGGQRIPGAVSFLSESEAAAATQQHQHQQQQQQQQPARRPPELPRPERQHPTSSEEEGDEVLELTPTPSHAGHSLESPHS</sequence>
<evidence type="ECO:0000256" key="2">
    <source>
        <dbReference type="SAM" id="Phobius"/>
    </source>
</evidence>
<reference evidence="3 4" key="1">
    <citation type="journal article" date="2018" name="Sci. Rep.">
        <title>Raphidocelis subcapitata (=Pseudokirchneriella subcapitata) provides an insight into genome evolution and environmental adaptations in the Sphaeropleales.</title>
        <authorList>
            <person name="Suzuki S."/>
            <person name="Yamaguchi H."/>
            <person name="Nakajima N."/>
            <person name="Kawachi M."/>
        </authorList>
    </citation>
    <scope>NUCLEOTIDE SEQUENCE [LARGE SCALE GENOMIC DNA]</scope>
    <source>
        <strain evidence="3 4">NIES-35</strain>
    </source>
</reference>
<dbReference type="AlphaFoldDB" id="A0A2V0NK67"/>
<dbReference type="OrthoDB" id="537665at2759"/>
<feature type="compositionally biased region" description="Polar residues" evidence="1">
    <location>
        <begin position="142"/>
        <end position="159"/>
    </location>
</feature>
<keyword evidence="2" id="KW-1133">Transmembrane helix</keyword>
<comment type="caution">
    <text evidence="3">The sequence shown here is derived from an EMBL/GenBank/DDBJ whole genome shotgun (WGS) entry which is preliminary data.</text>
</comment>
<keyword evidence="2" id="KW-0472">Membrane</keyword>
<proteinExistence type="predicted"/>
<feature type="compositionally biased region" description="Gly residues" evidence="1">
    <location>
        <begin position="168"/>
        <end position="178"/>
    </location>
</feature>
<feature type="compositionally biased region" description="Low complexity" evidence="1">
    <location>
        <begin position="190"/>
        <end position="210"/>
    </location>
</feature>
<organism evidence="3 4">
    <name type="scientific">Raphidocelis subcapitata</name>
    <dbReference type="NCBI Taxonomy" id="307507"/>
    <lineage>
        <taxon>Eukaryota</taxon>
        <taxon>Viridiplantae</taxon>
        <taxon>Chlorophyta</taxon>
        <taxon>core chlorophytes</taxon>
        <taxon>Chlorophyceae</taxon>
        <taxon>CS clade</taxon>
        <taxon>Sphaeropleales</taxon>
        <taxon>Selenastraceae</taxon>
        <taxon>Raphidocelis</taxon>
    </lineage>
</organism>
<keyword evidence="2" id="KW-0812">Transmembrane</keyword>
<evidence type="ECO:0000256" key="1">
    <source>
        <dbReference type="SAM" id="MobiDB-lite"/>
    </source>
</evidence>
<dbReference type="EMBL" id="BDRX01000001">
    <property type="protein sequence ID" value="GBF87369.1"/>
    <property type="molecule type" value="Genomic_DNA"/>
</dbReference>
<name>A0A2V0NK67_9CHLO</name>
<protein>
    <submittedName>
        <fullName evidence="3">Uncharacterized protein</fullName>
    </submittedName>
</protein>
<gene>
    <name evidence="3" type="ORF">Rsub_00080</name>
</gene>
<keyword evidence="4" id="KW-1185">Reference proteome</keyword>
<accession>A0A2V0NK67</accession>
<dbReference type="Proteomes" id="UP000247498">
    <property type="component" value="Unassembled WGS sequence"/>
</dbReference>
<feature type="transmembrane region" description="Helical" evidence="2">
    <location>
        <begin position="75"/>
        <end position="95"/>
    </location>
</feature>
<feature type="region of interest" description="Disordered" evidence="1">
    <location>
        <begin position="123"/>
        <end position="253"/>
    </location>
</feature>
<dbReference type="InParanoid" id="A0A2V0NK67"/>
<evidence type="ECO:0000313" key="3">
    <source>
        <dbReference type="EMBL" id="GBF87369.1"/>
    </source>
</evidence>
<evidence type="ECO:0000313" key="4">
    <source>
        <dbReference type="Proteomes" id="UP000247498"/>
    </source>
</evidence>
<feature type="compositionally biased region" description="Basic and acidic residues" evidence="1">
    <location>
        <begin position="212"/>
        <end position="223"/>
    </location>
</feature>